<keyword evidence="2" id="KW-0812">Transmembrane</keyword>
<dbReference type="PANTHER" id="PTHR47841:SF7">
    <property type="entry name" value="CYSTEINE_HISTIDINE-RICH C1 DOMAIN PROTEIN"/>
    <property type="match status" value="1"/>
</dbReference>
<evidence type="ECO:0000313" key="4">
    <source>
        <dbReference type="EMBL" id="KAH0736989.1"/>
    </source>
</evidence>
<dbReference type="PANTHER" id="PTHR47841">
    <property type="entry name" value="DIACYLGLYCEROL KINASE THETA-LIKE-RELATED"/>
    <property type="match status" value="1"/>
</dbReference>
<sequence>MAPIHKNPIQQLIHPNHSLTLFDSNTKYVCDGCKILGIGVSFVNLMSTLYVLNCLKHFDMSYIRLSPRYERSKLGSGWGRILTRLLGGSGLRSGKLGLSPESVGGGVHPLRLLSSSESKTCVICKGACNASSWRYRCALCDFDIHMECMLVQCEKERTWLGISKYVPPSIFPKTQYFDGHAYEIPYSNHNHNNMPVQSDHGRTGRIIGKIIIFILVKAVTTAIFGM</sequence>
<dbReference type="Proteomes" id="UP000826656">
    <property type="component" value="Unassembled WGS sequence"/>
</dbReference>
<protein>
    <recommendedName>
        <fullName evidence="3">DC1 domain-containing protein</fullName>
    </recommendedName>
</protein>
<proteinExistence type="predicted"/>
<dbReference type="InterPro" id="IPR046349">
    <property type="entry name" value="C1-like_sf"/>
</dbReference>
<comment type="caution">
    <text evidence="4">The sequence shown here is derived from an EMBL/GenBank/DDBJ whole genome shotgun (WGS) entry which is preliminary data.</text>
</comment>
<accession>A0ABQ7TQV8</accession>
<keyword evidence="1" id="KW-0677">Repeat</keyword>
<dbReference type="InterPro" id="IPR004146">
    <property type="entry name" value="DC1"/>
</dbReference>
<dbReference type="EMBL" id="JAIVGD010000028">
    <property type="protein sequence ID" value="KAH0736989.1"/>
    <property type="molecule type" value="Genomic_DNA"/>
</dbReference>
<feature type="transmembrane region" description="Helical" evidence="2">
    <location>
        <begin position="35"/>
        <end position="55"/>
    </location>
</feature>
<name>A0ABQ7TQV8_SOLTU</name>
<evidence type="ECO:0000256" key="2">
    <source>
        <dbReference type="SAM" id="Phobius"/>
    </source>
</evidence>
<feature type="domain" description="DC1" evidence="3">
    <location>
        <begin position="108"/>
        <end position="149"/>
    </location>
</feature>
<keyword evidence="2" id="KW-1133">Transmembrane helix</keyword>
<dbReference type="Pfam" id="PF03107">
    <property type="entry name" value="C1_2"/>
    <property type="match status" value="1"/>
</dbReference>
<evidence type="ECO:0000313" key="5">
    <source>
        <dbReference type="Proteomes" id="UP000826656"/>
    </source>
</evidence>
<reference evidence="4 5" key="1">
    <citation type="journal article" date="2021" name="bioRxiv">
        <title>Chromosome-scale and haplotype-resolved genome assembly of a tetraploid potato cultivar.</title>
        <authorList>
            <person name="Sun H."/>
            <person name="Jiao W.-B."/>
            <person name="Krause K."/>
            <person name="Campoy J.A."/>
            <person name="Goel M."/>
            <person name="Folz-Donahue K."/>
            <person name="Kukat C."/>
            <person name="Huettel B."/>
            <person name="Schneeberger K."/>
        </authorList>
    </citation>
    <scope>NUCLEOTIDE SEQUENCE [LARGE SCALE GENOMIC DNA]</scope>
    <source>
        <strain evidence="4">SolTubOtavaFocal</strain>
        <tissue evidence="4">Leaves</tissue>
    </source>
</reference>
<organism evidence="4 5">
    <name type="scientific">Solanum tuberosum</name>
    <name type="common">Potato</name>
    <dbReference type="NCBI Taxonomy" id="4113"/>
    <lineage>
        <taxon>Eukaryota</taxon>
        <taxon>Viridiplantae</taxon>
        <taxon>Streptophyta</taxon>
        <taxon>Embryophyta</taxon>
        <taxon>Tracheophyta</taxon>
        <taxon>Spermatophyta</taxon>
        <taxon>Magnoliopsida</taxon>
        <taxon>eudicotyledons</taxon>
        <taxon>Gunneridae</taxon>
        <taxon>Pentapetalae</taxon>
        <taxon>asterids</taxon>
        <taxon>lamiids</taxon>
        <taxon>Solanales</taxon>
        <taxon>Solanaceae</taxon>
        <taxon>Solanoideae</taxon>
        <taxon>Solaneae</taxon>
        <taxon>Solanum</taxon>
    </lineage>
</organism>
<dbReference type="SUPFAM" id="SSF57889">
    <property type="entry name" value="Cysteine-rich domain"/>
    <property type="match status" value="1"/>
</dbReference>
<evidence type="ECO:0000259" key="3">
    <source>
        <dbReference type="Pfam" id="PF03107"/>
    </source>
</evidence>
<keyword evidence="5" id="KW-1185">Reference proteome</keyword>
<gene>
    <name evidence="4" type="ORF">KY290_035694</name>
</gene>
<keyword evidence="2" id="KW-0472">Membrane</keyword>
<evidence type="ECO:0000256" key="1">
    <source>
        <dbReference type="ARBA" id="ARBA00022737"/>
    </source>
</evidence>
<feature type="transmembrane region" description="Helical" evidence="2">
    <location>
        <begin position="206"/>
        <end position="225"/>
    </location>
</feature>